<proteinExistence type="predicted"/>
<protein>
    <recommendedName>
        <fullName evidence="3">Aminoglycoside phosphotransferase domain-containing protein</fullName>
    </recommendedName>
</protein>
<evidence type="ECO:0000313" key="1">
    <source>
        <dbReference type="EMBL" id="MFC6706745.1"/>
    </source>
</evidence>
<sequence>MPTTPEILSLAVRAELVRGSEVLSGAVSVIPVTRTNGVHGVQRDGQVIAYAKQSGLASRLDGDDVVAAERFALGRLQSLGLTPPLILQGDQRWCGPAPHLDGT</sequence>
<reference evidence="2" key="1">
    <citation type="journal article" date="2019" name="Int. J. Syst. Evol. Microbiol.">
        <title>The Global Catalogue of Microorganisms (GCM) 10K type strain sequencing project: providing services to taxonomists for standard genome sequencing and annotation.</title>
        <authorList>
            <consortium name="The Broad Institute Genomics Platform"/>
            <consortium name="The Broad Institute Genome Sequencing Center for Infectious Disease"/>
            <person name="Wu L."/>
            <person name="Ma J."/>
        </authorList>
    </citation>
    <scope>NUCLEOTIDE SEQUENCE [LARGE SCALE GENOMIC DNA]</scope>
    <source>
        <strain evidence="2">CCUG 58127</strain>
    </source>
</reference>
<accession>A0ABW2AIU1</accession>
<dbReference type="RefSeq" id="WP_382403436.1">
    <property type="nucleotide sequence ID" value="NZ_JBHSWH010000001.1"/>
</dbReference>
<organism evidence="1 2">
    <name type="scientific">Flexivirga alba</name>
    <dbReference type="NCBI Taxonomy" id="702742"/>
    <lineage>
        <taxon>Bacteria</taxon>
        <taxon>Bacillati</taxon>
        <taxon>Actinomycetota</taxon>
        <taxon>Actinomycetes</taxon>
        <taxon>Micrococcales</taxon>
        <taxon>Dermacoccaceae</taxon>
        <taxon>Flexivirga</taxon>
    </lineage>
</organism>
<evidence type="ECO:0000313" key="2">
    <source>
        <dbReference type="Proteomes" id="UP001596298"/>
    </source>
</evidence>
<comment type="caution">
    <text evidence="1">The sequence shown here is derived from an EMBL/GenBank/DDBJ whole genome shotgun (WGS) entry which is preliminary data.</text>
</comment>
<evidence type="ECO:0008006" key="3">
    <source>
        <dbReference type="Google" id="ProtNLM"/>
    </source>
</evidence>
<gene>
    <name evidence="1" type="ORF">ACFQDH_16150</name>
</gene>
<dbReference type="Proteomes" id="UP001596298">
    <property type="component" value="Unassembled WGS sequence"/>
</dbReference>
<name>A0ABW2AIU1_9MICO</name>
<keyword evidence="2" id="KW-1185">Reference proteome</keyword>
<dbReference type="EMBL" id="JBHSWH010000001">
    <property type="protein sequence ID" value="MFC6706745.1"/>
    <property type="molecule type" value="Genomic_DNA"/>
</dbReference>